<proteinExistence type="predicted"/>
<gene>
    <name evidence="1" type="ORF">F969_01872</name>
</gene>
<evidence type="ECO:0008006" key="3">
    <source>
        <dbReference type="Google" id="ProtNLM"/>
    </source>
</evidence>
<comment type="caution">
    <text evidence="1">The sequence shown here is derived from an EMBL/GenBank/DDBJ whole genome shotgun (WGS) entry which is preliminary data.</text>
</comment>
<accession>N8WWB9</accession>
<dbReference type="eggNOG" id="ENOG5032DHA">
    <property type="taxonomic scope" value="Bacteria"/>
</dbReference>
<dbReference type="HOGENOM" id="CLU_865032_0_0_6"/>
<evidence type="ECO:0000313" key="1">
    <source>
        <dbReference type="EMBL" id="ENU99204.1"/>
    </source>
</evidence>
<dbReference type="RefSeq" id="WP_004783110.1">
    <property type="nucleotide sequence ID" value="NZ_DALZVE010000009.1"/>
</dbReference>
<organism evidence="1 2">
    <name type="scientific">Acinetobacter variabilis</name>
    <dbReference type="NCBI Taxonomy" id="70346"/>
    <lineage>
        <taxon>Bacteria</taxon>
        <taxon>Pseudomonadati</taxon>
        <taxon>Pseudomonadota</taxon>
        <taxon>Gammaproteobacteria</taxon>
        <taxon>Moraxellales</taxon>
        <taxon>Moraxellaceae</taxon>
        <taxon>Acinetobacter</taxon>
    </lineage>
</organism>
<dbReference type="PROSITE" id="PS51257">
    <property type="entry name" value="PROKAR_LIPOPROTEIN"/>
    <property type="match status" value="1"/>
</dbReference>
<keyword evidence="2" id="KW-1185">Reference proteome</keyword>
<dbReference type="AlphaFoldDB" id="N8WWB9"/>
<dbReference type="Proteomes" id="UP000013070">
    <property type="component" value="Unassembled WGS sequence"/>
</dbReference>
<name>N8WWB9_9GAMM</name>
<dbReference type="EMBL" id="APPE01000054">
    <property type="protein sequence ID" value="ENU99204.1"/>
    <property type="molecule type" value="Genomic_DNA"/>
</dbReference>
<sequence>MKLKLIIPTICVASLAGCNSIQQMKSDMQHPYVSPQELIVKRNLNQADGSAKEYVYSWEKSKQHLEPQSLYPRTTLSQYCHERGGKFSLLYKSQLASVKDSAQKNRLSKNRYVTQGIGAYQCTMPQGQNWIVSIEPISEHQPDKNNTTRVVRILSKLQSSAEARHFYQGHKTTTKSNKIAEKNAAKTSVKDEKKEVDKKEADKKEIKIPAVEPAVIAVPAARTSSIETPQQQQMKLYVAARRDINSGKNLNNACNNAQRAYNYGKLQGTEGTRVYTESGMLVARCLSSIPVYANRIPNSKVQAKRVLQNLATNYNHTGAKNQLRQLK</sequence>
<reference evidence="1 2" key="1">
    <citation type="submission" date="2013-02" db="EMBL/GenBank/DDBJ databases">
        <title>The Genome Sequence of Acinetobacter sp. NIPH 899.</title>
        <authorList>
            <consortium name="The Broad Institute Genome Sequencing Platform"/>
            <consortium name="The Broad Institute Genome Sequencing Center for Infectious Disease"/>
            <person name="Cerqueira G."/>
            <person name="Feldgarden M."/>
            <person name="Courvalin P."/>
            <person name="Perichon B."/>
            <person name="Grillot-Courvalin C."/>
            <person name="Clermont D."/>
            <person name="Rocha E."/>
            <person name="Yoon E.-J."/>
            <person name="Nemec A."/>
            <person name="Walker B."/>
            <person name="Young S.K."/>
            <person name="Zeng Q."/>
            <person name="Gargeya S."/>
            <person name="Fitzgerald M."/>
            <person name="Haas B."/>
            <person name="Abouelleil A."/>
            <person name="Alvarado L."/>
            <person name="Arachchi H.M."/>
            <person name="Berlin A.M."/>
            <person name="Chapman S.B."/>
            <person name="Dewar J."/>
            <person name="Goldberg J."/>
            <person name="Griggs A."/>
            <person name="Gujja S."/>
            <person name="Hansen M."/>
            <person name="Howarth C."/>
            <person name="Imamovic A."/>
            <person name="Larimer J."/>
            <person name="McCowan C."/>
            <person name="Murphy C."/>
            <person name="Neiman D."/>
            <person name="Pearson M."/>
            <person name="Priest M."/>
            <person name="Roberts A."/>
            <person name="Saif S."/>
            <person name="Shea T."/>
            <person name="Sisk P."/>
            <person name="Sykes S."/>
            <person name="Wortman J."/>
            <person name="Nusbaum C."/>
            <person name="Birren B."/>
        </authorList>
    </citation>
    <scope>NUCLEOTIDE SEQUENCE [LARGE SCALE GENOMIC DNA]</scope>
    <source>
        <strain evidence="1 2">NIPH 899</strain>
    </source>
</reference>
<evidence type="ECO:0000313" key="2">
    <source>
        <dbReference type="Proteomes" id="UP000013070"/>
    </source>
</evidence>
<dbReference type="PATRIC" id="fig|1217710.3.peg.1771"/>
<protein>
    <recommendedName>
        <fullName evidence="3">Lipoprotein</fullName>
    </recommendedName>
</protein>